<feature type="chain" id="PRO_5044858778" description="Protein turtle" evidence="4">
    <location>
        <begin position="28"/>
        <end position="683"/>
    </location>
</feature>
<dbReference type="Pfam" id="PF00041">
    <property type="entry name" value="fn3"/>
    <property type="match status" value="2"/>
</dbReference>
<gene>
    <name evidence="7" type="ORF">ABEB36_006123</name>
</gene>
<dbReference type="Pfam" id="PF13927">
    <property type="entry name" value="Ig_3"/>
    <property type="match status" value="2"/>
</dbReference>
<dbReference type="SMART" id="SM00409">
    <property type="entry name" value="IG"/>
    <property type="match status" value="4"/>
</dbReference>
<reference evidence="7 8" key="1">
    <citation type="submission" date="2024-05" db="EMBL/GenBank/DDBJ databases">
        <title>Genetic variation in Jamaican populations of the coffee berry borer (Hypothenemus hampei).</title>
        <authorList>
            <person name="Errbii M."/>
            <person name="Myrie A."/>
        </authorList>
    </citation>
    <scope>NUCLEOTIDE SEQUENCE [LARGE SCALE GENOMIC DNA]</scope>
    <source>
        <strain evidence="7">JA-Hopewell-2020-01-JO</strain>
        <tissue evidence="7">Whole body</tissue>
    </source>
</reference>
<dbReference type="InterPro" id="IPR003961">
    <property type="entry name" value="FN3_dom"/>
</dbReference>
<evidence type="ECO:0000256" key="1">
    <source>
        <dbReference type="ARBA" id="ARBA00022737"/>
    </source>
</evidence>
<evidence type="ECO:0000313" key="7">
    <source>
        <dbReference type="EMBL" id="KAL1506834.1"/>
    </source>
</evidence>
<dbReference type="Pfam" id="PF07679">
    <property type="entry name" value="I-set"/>
    <property type="match status" value="1"/>
</dbReference>
<dbReference type="InterPro" id="IPR003598">
    <property type="entry name" value="Ig_sub2"/>
</dbReference>
<dbReference type="PROSITE" id="PS50835">
    <property type="entry name" value="IG_LIKE"/>
    <property type="match status" value="4"/>
</dbReference>
<accession>A0ABD1F4D0</accession>
<evidence type="ECO:0008006" key="9">
    <source>
        <dbReference type="Google" id="ProtNLM"/>
    </source>
</evidence>
<evidence type="ECO:0000256" key="4">
    <source>
        <dbReference type="SAM" id="SignalP"/>
    </source>
</evidence>
<comment type="caution">
    <text evidence="7">The sequence shown here is derived from an EMBL/GenBank/DDBJ whole genome shotgun (WGS) entry which is preliminary data.</text>
</comment>
<protein>
    <recommendedName>
        <fullName evidence="9">Protein turtle</fullName>
    </recommendedName>
</protein>
<dbReference type="InterPro" id="IPR036179">
    <property type="entry name" value="Ig-like_dom_sf"/>
</dbReference>
<feature type="domain" description="Fibronectin type-III" evidence="6">
    <location>
        <begin position="547"/>
        <end position="639"/>
    </location>
</feature>
<dbReference type="InterPro" id="IPR003599">
    <property type="entry name" value="Ig_sub"/>
</dbReference>
<feature type="domain" description="Ig-like" evidence="5">
    <location>
        <begin position="43"/>
        <end position="136"/>
    </location>
</feature>
<dbReference type="SMART" id="SM00408">
    <property type="entry name" value="IGc2"/>
    <property type="match status" value="3"/>
</dbReference>
<dbReference type="PROSITE" id="PS50853">
    <property type="entry name" value="FN3"/>
    <property type="match status" value="2"/>
</dbReference>
<dbReference type="GO" id="GO:0007155">
    <property type="term" value="P:cell adhesion"/>
    <property type="evidence" value="ECO:0007669"/>
    <property type="project" value="UniProtKB-ARBA"/>
</dbReference>
<dbReference type="SUPFAM" id="SSF48726">
    <property type="entry name" value="Immunoglobulin"/>
    <property type="match status" value="4"/>
</dbReference>
<feature type="transmembrane region" description="Helical" evidence="3">
    <location>
        <begin position="648"/>
        <end position="669"/>
    </location>
</feature>
<dbReference type="InterPro" id="IPR036116">
    <property type="entry name" value="FN3_sf"/>
</dbReference>
<keyword evidence="3" id="KW-0472">Membrane</keyword>
<evidence type="ECO:0000259" key="5">
    <source>
        <dbReference type="PROSITE" id="PS50835"/>
    </source>
</evidence>
<evidence type="ECO:0000256" key="2">
    <source>
        <dbReference type="ARBA" id="ARBA00023157"/>
    </source>
</evidence>
<feature type="domain" description="Ig-like" evidence="5">
    <location>
        <begin position="350"/>
        <end position="437"/>
    </location>
</feature>
<organism evidence="7 8">
    <name type="scientific">Hypothenemus hampei</name>
    <name type="common">Coffee berry borer</name>
    <dbReference type="NCBI Taxonomy" id="57062"/>
    <lineage>
        <taxon>Eukaryota</taxon>
        <taxon>Metazoa</taxon>
        <taxon>Ecdysozoa</taxon>
        <taxon>Arthropoda</taxon>
        <taxon>Hexapoda</taxon>
        <taxon>Insecta</taxon>
        <taxon>Pterygota</taxon>
        <taxon>Neoptera</taxon>
        <taxon>Endopterygota</taxon>
        <taxon>Coleoptera</taxon>
        <taxon>Polyphaga</taxon>
        <taxon>Cucujiformia</taxon>
        <taxon>Curculionidae</taxon>
        <taxon>Scolytinae</taxon>
        <taxon>Hypothenemus</taxon>
    </lineage>
</organism>
<keyword evidence="4" id="KW-0732">Signal</keyword>
<proteinExistence type="predicted"/>
<evidence type="ECO:0000259" key="6">
    <source>
        <dbReference type="PROSITE" id="PS50853"/>
    </source>
</evidence>
<dbReference type="CDD" id="cd00063">
    <property type="entry name" value="FN3"/>
    <property type="match status" value="2"/>
</dbReference>
<dbReference type="InterPro" id="IPR013783">
    <property type="entry name" value="Ig-like_fold"/>
</dbReference>
<dbReference type="InterPro" id="IPR007110">
    <property type="entry name" value="Ig-like_dom"/>
</dbReference>
<keyword evidence="3" id="KW-1133">Transmembrane helix</keyword>
<dbReference type="Gene3D" id="2.60.40.10">
    <property type="entry name" value="Immunoglobulins"/>
    <property type="match status" value="6"/>
</dbReference>
<dbReference type="AlphaFoldDB" id="A0ABD1F4D0"/>
<dbReference type="GO" id="GO:0030154">
    <property type="term" value="P:cell differentiation"/>
    <property type="evidence" value="ECO:0007669"/>
    <property type="project" value="UniProtKB-ARBA"/>
</dbReference>
<evidence type="ECO:0000313" key="8">
    <source>
        <dbReference type="Proteomes" id="UP001566132"/>
    </source>
</evidence>
<dbReference type="PANTHER" id="PTHR44170">
    <property type="entry name" value="PROTEIN SIDEKICK"/>
    <property type="match status" value="1"/>
</dbReference>
<dbReference type="PANTHER" id="PTHR44170:SF56">
    <property type="entry name" value="FIBRONECTIN TYPE-III DOMAIN-CONTAINING PROTEIN"/>
    <property type="match status" value="1"/>
</dbReference>
<keyword evidence="1" id="KW-0677">Repeat</keyword>
<feature type="domain" description="Ig-like" evidence="5">
    <location>
        <begin position="159"/>
        <end position="250"/>
    </location>
</feature>
<dbReference type="Proteomes" id="UP001566132">
    <property type="component" value="Unassembled WGS sequence"/>
</dbReference>
<feature type="domain" description="Fibronectin type-III" evidence="6">
    <location>
        <begin position="442"/>
        <end position="534"/>
    </location>
</feature>
<feature type="signal peptide" evidence="4">
    <location>
        <begin position="1"/>
        <end position="27"/>
    </location>
</feature>
<sequence>MSLHASKVFSSLILVLSISTNFRQVIGLLDEENYPRYLTAAVGDFIVFDCEIDFPQGYTIPYKLYWKRGEEIVYSWYNGQTTEAEEYVGRIHLLDKNISNSQYHPTIGRSYQHYGKASINLTSIRESDAGWYECKIMFPTRTPPYRNNGTWFHLTVSGGNLLAIPPINQTIQEGEEARFLCVVKDVTLIKLRWLKDGIPLSAYQDLSQRTIVENDGTLVISPTDMGDFGEYECEASNKVGDVQKAKAYLNVQYKAKVIYAPPELYFPHGRPAMLDCHYRANPPLTNLRWEKDGFLFDPYNVQGVFYRKNGSLYFSKVDETHGGSYTCTPYNDLGTQGSSPGMYVIVQKAPVFTLTPHNLYLRKLGERIEIPCDARDGDNGHRPIITWNKKQSSLPVGRYTINEGNLTITDVQEEDRGIYQCTATNKAATVTAETELLVENIPSSAPYNLSAVSSTNSVHLTWLSRRQMNVEYSVWYRKIETTGWTTYQVPTSRSLEATITNLEPGTEYEFMVLCKDDNGDGPFSKSVRIWTKTEAEHESNLYKGPAPIGYPVNVAVTPVDDGLKVTWDPPDFGMELFKTYIVRWHVTDEYMFGSAETPETSYLITNLTEGLEYDVEVLALSIDDQQAISEKIRILYPGFKSIRAISTVILGIIGGLVFLGVVFVAVYFVRKRFTQNSSQLLKK</sequence>
<dbReference type="SUPFAM" id="SSF49265">
    <property type="entry name" value="Fibronectin type III"/>
    <property type="match status" value="1"/>
</dbReference>
<keyword evidence="8" id="KW-1185">Reference proteome</keyword>
<dbReference type="EMBL" id="JBDJPC010000004">
    <property type="protein sequence ID" value="KAL1506834.1"/>
    <property type="molecule type" value="Genomic_DNA"/>
</dbReference>
<dbReference type="InterPro" id="IPR013098">
    <property type="entry name" value="Ig_I-set"/>
</dbReference>
<name>A0ABD1F4D0_HYPHA</name>
<keyword evidence="2" id="KW-1015">Disulfide bond</keyword>
<keyword evidence="3" id="KW-0812">Transmembrane</keyword>
<dbReference type="GO" id="GO:0009653">
    <property type="term" value="P:anatomical structure morphogenesis"/>
    <property type="evidence" value="ECO:0007669"/>
    <property type="project" value="UniProtKB-ARBA"/>
</dbReference>
<evidence type="ECO:0000256" key="3">
    <source>
        <dbReference type="SAM" id="Phobius"/>
    </source>
</evidence>
<feature type="domain" description="Ig-like" evidence="5">
    <location>
        <begin position="255"/>
        <end position="328"/>
    </location>
</feature>
<dbReference type="CDD" id="cd00096">
    <property type="entry name" value="Ig"/>
    <property type="match status" value="1"/>
</dbReference>
<dbReference type="SMART" id="SM00060">
    <property type="entry name" value="FN3"/>
    <property type="match status" value="2"/>
</dbReference>